<dbReference type="RefSeq" id="WP_012086693.1">
    <property type="nucleotide sequence ID" value="NC_009664.2"/>
</dbReference>
<dbReference type="EMBL" id="CP000750">
    <property type="protein sequence ID" value="ABS05045.1"/>
    <property type="molecule type" value="Genomic_DNA"/>
</dbReference>
<dbReference type="SUPFAM" id="SSF55874">
    <property type="entry name" value="ATPase domain of HSP90 chaperone/DNA topoisomerase II/histidine kinase"/>
    <property type="match status" value="1"/>
</dbReference>
<proteinExistence type="predicted"/>
<protein>
    <recommendedName>
        <fullName evidence="3">ATP-binding region ATPase domain protein</fullName>
    </recommendedName>
</protein>
<dbReference type="eggNOG" id="COG3225">
    <property type="taxonomic scope" value="Bacteria"/>
</dbReference>
<keyword evidence="2" id="KW-1185">Reference proteome</keyword>
<dbReference type="Proteomes" id="UP000001116">
    <property type="component" value="Chromosome"/>
</dbReference>
<organism evidence="1 2">
    <name type="scientific">Kineococcus radiotolerans (strain ATCC BAA-149 / DSM 14245 / SRS30216)</name>
    <dbReference type="NCBI Taxonomy" id="266940"/>
    <lineage>
        <taxon>Bacteria</taxon>
        <taxon>Bacillati</taxon>
        <taxon>Actinomycetota</taxon>
        <taxon>Actinomycetes</taxon>
        <taxon>Kineosporiales</taxon>
        <taxon>Kineosporiaceae</taxon>
        <taxon>Kineococcus</taxon>
    </lineage>
</organism>
<accession>A6WE06</accession>
<evidence type="ECO:0008006" key="3">
    <source>
        <dbReference type="Google" id="ProtNLM"/>
    </source>
</evidence>
<sequence>MELAQNAADAAADAGVEGRLLLRLLDDPAGGPGRLLAANTGAPLDAEGVQGLATLRASAKAGPAGAPGVVGRFGVGFAAVLAVTDAPAIRSSTGAVRFSRTESAALLRAGASPGLVAEVDRREGHVPALRLPFPAPDAAQVPAGYDTVVDLPLRDAEARAAVEALLAPGVRHGVGDVLLLALPALAEVVVEVPGHPARRVTDVGRRWRVLRRTGRHDPADLADRGVEDRRRLGWQLTWALPAGAAGPGDETGDGPAPALLPGVVCAPTPTDEDLPWPAVLVATFPLGPDRRRLAPGRATDALLDAAAEAYCALLTEVAADGGDAPALLPFGLGAGRVDAELRRRVLDRARDAPLLVAVEHPGHDGGAAPLLLRPSSAVALTGAGADDPALLAALAPALAGLIAAPRSADRLLTELGVARLGLADVLDVLPGLDATGSRDLFAALAPLAADPSAREAMSGLPVPLLDGRRVHGPRGTVLLDDPDLLDPAAARVFAGHGLRVVDPVASQGPGRDLLLRLGAREGGAWAVLTDPAVRAAVAASPDAEDPDEVAGAVLDLVAAVVTGPGGAPDEDAVRRTAQDLPWLADLALPDEVDDLAPAGALLLPGTLAERALDPDDVVPVAPDTLREWGSAVLRAVGVLSGPALTHLDELDLGDPGAGEEAGLAGFAEYVEDVWGDVLDEGAAVPDVVVVRDLDLVVGAWPEVLADLAGTPAGLRALTAPWCLGEHRRTGLTSWWLRRHGPLPEVSRTAGGRAPAWVPVAPGWSASLPAAARAALGVLPDLGAAGAEDLPALLRLSAEQPPAPVDLLVLWGLLGRCAGDVVLAAPPRLAALDAGGRVVVAAAGDAVVVESPAWAQRTDLGPRVLVPAHAAVAVADLLDLDLSSDRAAGVVEHPGGEEREVPAAAAVLAPDLPGSWRHVERLRCDGEPVRFWVGEDGGVLAVDAAAAAAGLAQAVGRWSLRTALAEVLTAADPTAALAAELPGLPG</sequence>
<dbReference type="InterPro" id="IPR036890">
    <property type="entry name" value="HATPase_C_sf"/>
</dbReference>
<dbReference type="STRING" id="266940.Krad_3582"/>
<gene>
    <name evidence="1" type="ordered locus">Krad_3582</name>
</gene>
<reference evidence="2" key="1">
    <citation type="journal article" date="2008" name="PLoS ONE">
        <title>Survival in nuclear waste, extreme resistance, and potential applications gleaned from the genome sequence of Kineococcus radiotolerans SRS30216.</title>
        <authorList>
            <person name="Bagwell C.E."/>
            <person name="Bhat S."/>
            <person name="Hawkins G.M."/>
            <person name="Smith B.W."/>
            <person name="Biswas T."/>
            <person name="Hoover T.R."/>
            <person name="Saunders E."/>
            <person name="Han C.S."/>
            <person name="Tsodikov O.V."/>
            <person name="Shimkets L.J."/>
        </authorList>
    </citation>
    <scope>NUCLEOTIDE SEQUENCE [LARGE SCALE GENOMIC DNA]</scope>
    <source>
        <strain evidence="2">ATCC BAA-149 / DSM 14245 / SRS30216</strain>
    </source>
</reference>
<dbReference type="HOGENOM" id="CLU_005639_0_0_11"/>
<evidence type="ECO:0000313" key="2">
    <source>
        <dbReference type="Proteomes" id="UP000001116"/>
    </source>
</evidence>
<name>A6WE06_KINRD</name>
<dbReference type="NCBIfam" id="NF047352">
    <property type="entry name" value="P_loop_sacsin"/>
    <property type="match status" value="1"/>
</dbReference>
<evidence type="ECO:0000313" key="1">
    <source>
        <dbReference type="EMBL" id="ABS05045.1"/>
    </source>
</evidence>
<dbReference type="AlphaFoldDB" id="A6WE06"/>
<dbReference type="KEGG" id="kra:Krad_3582"/>